<evidence type="ECO:0000313" key="3">
    <source>
        <dbReference type="Proteomes" id="UP000593601"/>
    </source>
</evidence>
<dbReference type="InterPro" id="IPR007712">
    <property type="entry name" value="RelE/ParE_toxin"/>
</dbReference>
<dbReference type="EMBL" id="CP063304">
    <property type="protein sequence ID" value="QOV19209.1"/>
    <property type="molecule type" value="Genomic_DNA"/>
</dbReference>
<dbReference type="SUPFAM" id="SSF143011">
    <property type="entry name" value="RelE-like"/>
    <property type="match status" value="1"/>
</dbReference>
<dbReference type="RefSeq" id="WP_193735556.1">
    <property type="nucleotide sequence ID" value="NZ_CP063304.1"/>
</dbReference>
<dbReference type="InterPro" id="IPR035093">
    <property type="entry name" value="RelE/ParE_toxin_dom_sf"/>
</dbReference>
<keyword evidence="1" id="KW-1277">Toxin-antitoxin system</keyword>
<sequence>MGYRLNITDRAEELLDQLVNYILFKFKNEPAAKHLLDGIEQIYDRLEDNPYQFADCRDSFLKSKGYKEAVVKDMDYILIFRIDDDVVYILGIFHHLENYKDKL</sequence>
<gene>
    <name evidence="2" type="ORF">INP51_14870</name>
</gene>
<evidence type="ECO:0000256" key="1">
    <source>
        <dbReference type="ARBA" id="ARBA00022649"/>
    </source>
</evidence>
<dbReference type="Pfam" id="PF05016">
    <property type="entry name" value="ParE_toxin"/>
    <property type="match status" value="1"/>
</dbReference>
<name>A0A7M2RG16_9FIRM</name>
<dbReference type="Proteomes" id="UP000593601">
    <property type="component" value="Chromosome"/>
</dbReference>
<dbReference type="AlphaFoldDB" id="A0A7M2RG16"/>
<organism evidence="2 3">
    <name type="scientific">Blautia liquoris</name>
    <dbReference type="NCBI Taxonomy" id="2779518"/>
    <lineage>
        <taxon>Bacteria</taxon>
        <taxon>Bacillati</taxon>
        <taxon>Bacillota</taxon>
        <taxon>Clostridia</taxon>
        <taxon>Lachnospirales</taxon>
        <taxon>Lachnospiraceae</taxon>
        <taxon>Blautia</taxon>
    </lineage>
</organism>
<proteinExistence type="predicted"/>
<reference evidence="2 3" key="1">
    <citation type="submission" date="2020-10" db="EMBL/GenBank/DDBJ databases">
        <title>Blautia liquoris sp.nov., isolated from the mud in a fermentation cellar used for the production of Chinese strong-flavoured liquor.</title>
        <authorList>
            <person name="Lu L."/>
        </authorList>
    </citation>
    <scope>NUCLEOTIDE SEQUENCE [LARGE SCALE GENOMIC DNA]</scope>
    <source>
        <strain evidence="2 3">LZLJ-3</strain>
    </source>
</reference>
<accession>A0A7M2RG16</accession>
<dbReference type="Gene3D" id="3.30.2310.20">
    <property type="entry name" value="RelE-like"/>
    <property type="match status" value="1"/>
</dbReference>
<protein>
    <submittedName>
        <fullName evidence="2">Type II toxin-antitoxin system RelE/ParE family toxin</fullName>
    </submittedName>
</protein>
<dbReference type="KEGG" id="bliq:INP51_14870"/>
<keyword evidence="3" id="KW-1185">Reference proteome</keyword>
<evidence type="ECO:0000313" key="2">
    <source>
        <dbReference type="EMBL" id="QOV19209.1"/>
    </source>
</evidence>